<reference evidence="3" key="1">
    <citation type="submission" date="2022-11" db="UniProtKB">
        <authorList>
            <consortium name="WormBaseParasite"/>
        </authorList>
    </citation>
    <scope>IDENTIFICATION</scope>
</reference>
<keyword evidence="1" id="KW-0812">Transmembrane</keyword>
<evidence type="ECO:0000256" key="1">
    <source>
        <dbReference type="SAM" id="Phobius"/>
    </source>
</evidence>
<accession>A0A915HVN8</accession>
<dbReference type="AlphaFoldDB" id="A0A915HVN8"/>
<evidence type="ECO:0000313" key="3">
    <source>
        <dbReference type="WBParaSite" id="nRc.2.0.1.t05478-RA"/>
    </source>
</evidence>
<dbReference type="WBParaSite" id="nRc.2.0.1.t05478-RA">
    <property type="protein sequence ID" value="nRc.2.0.1.t05478-RA"/>
    <property type="gene ID" value="nRc.2.0.1.g05478"/>
</dbReference>
<proteinExistence type="predicted"/>
<keyword evidence="1" id="KW-0472">Membrane</keyword>
<keyword evidence="2" id="KW-1185">Reference proteome</keyword>
<evidence type="ECO:0000313" key="2">
    <source>
        <dbReference type="Proteomes" id="UP000887565"/>
    </source>
</evidence>
<organism evidence="2 3">
    <name type="scientific">Romanomermis culicivorax</name>
    <name type="common">Nematode worm</name>
    <dbReference type="NCBI Taxonomy" id="13658"/>
    <lineage>
        <taxon>Eukaryota</taxon>
        <taxon>Metazoa</taxon>
        <taxon>Ecdysozoa</taxon>
        <taxon>Nematoda</taxon>
        <taxon>Enoplea</taxon>
        <taxon>Dorylaimia</taxon>
        <taxon>Mermithida</taxon>
        <taxon>Mermithoidea</taxon>
        <taxon>Mermithidae</taxon>
        <taxon>Romanomermis</taxon>
    </lineage>
</organism>
<name>A0A915HVN8_ROMCU</name>
<feature type="transmembrane region" description="Helical" evidence="1">
    <location>
        <begin position="6"/>
        <end position="27"/>
    </location>
</feature>
<keyword evidence="1" id="KW-1133">Transmembrane helix</keyword>
<protein>
    <submittedName>
        <fullName evidence="3">Uncharacterized protein</fullName>
    </submittedName>
</protein>
<sequence length="76" mass="8551">MLNHVLSDFLGITPVSFFIGFQLLLNIRTIYSDWIEKFMGAAIFAGYYGSNVPDLENYTKYRSIGVVCTTNGSDIM</sequence>
<dbReference type="Proteomes" id="UP000887565">
    <property type="component" value="Unplaced"/>
</dbReference>